<dbReference type="HOGENOM" id="CLU_2228644_0_0_2"/>
<sequence>ELEEVVGDEFDLCEELLPPGPEVPHVADMFDDLLIGERAHRVRAVAILSETLHVDGVLAEEVVARRQLPIAEAVGLSVDSRSADTGVSDATSVVFTVIIPDSRAY</sequence>
<organism evidence="1 2">
    <name type="scientific">Haloquadratum walsbyi J07HQW2</name>
    <dbReference type="NCBI Taxonomy" id="1238425"/>
    <lineage>
        <taxon>Archaea</taxon>
        <taxon>Methanobacteriati</taxon>
        <taxon>Methanobacteriota</taxon>
        <taxon>Stenosarchaea group</taxon>
        <taxon>Halobacteria</taxon>
        <taxon>Halobacteriales</taxon>
        <taxon>Haloferacaceae</taxon>
        <taxon>Haloquadratum</taxon>
    </lineage>
</organism>
<accession>U1PUD2</accession>
<name>U1PUD2_9EURY</name>
<dbReference type="AlphaFoldDB" id="U1PUD2"/>
<dbReference type="EMBL" id="KE356561">
    <property type="protein sequence ID" value="ERG97392.1"/>
    <property type="molecule type" value="Genomic_DNA"/>
</dbReference>
<reference evidence="1 2" key="1">
    <citation type="journal article" date="2013" name="PLoS ONE">
        <title>Assembly-driven community genomics of a hypersaline microbial ecosystem.</title>
        <authorList>
            <person name="Podell S."/>
            <person name="Ugalde J.A."/>
            <person name="Narasingarao P."/>
            <person name="Banfield J.F."/>
            <person name="Heidelberg K.B."/>
            <person name="Allen E.E."/>
        </authorList>
    </citation>
    <scope>NUCLEOTIDE SEQUENCE [LARGE SCALE GENOMIC DNA]</scope>
    <source>
        <strain evidence="2">J07HQW2</strain>
    </source>
</reference>
<feature type="non-terminal residue" evidence="1">
    <location>
        <position position="1"/>
    </location>
</feature>
<dbReference type="Proteomes" id="UP000030710">
    <property type="component" value="Unassembled WGS sequence"/>
</dbReference>
<protein>
    <submittedName>
        <fullName evidence="1">Uncharacterized protein</fullName>
    </submittedName>
</protein>
<evidence type="ECO:0000313" key="1">
    <source>
        <dbReference type="EMBL" id="ERG97392.1"/>
    </source>
</evidence>
<evidence type="ECO:0000313" key="2">
    <source>
        <dbReference type="Proteomes" id="UP000030710"/>
    </source>
</evidence>
<gene>
    <name evidence="1" type="ORF">J07HQW2_03878</name>
</gene>
<proteinExistence type="predicted"/>